<dbReference type="PANTHER" id="PTHR42711:SF5">
    <property type="entry name" value="ABC TRANSPORTER ATP-BINDING PROTEIN NATA"/>
    <property type="match status" value="1"/>
</dbReference>
<proteinExistence type="inferred from homology"/>
<dbReference type="EMBL" id="QPJW01000011">
    <property type="protein sequence ID" value="RCX16706.1"/>
    <property type="molecule type" value="Genomic_DNA"/>
</dbReference>
<accession>A0A369B832</accession>
<comment type="caution">
    <text evidence="6">The sequence shown here is derived from an EMBL/GenBank/DDBJ whole genome shotgun (WGS) entry which is preliminary data.</text>
</comment>
<gene>
    <name evidence="6" type="ORF">DFP94_11153</name>
</gene>
<evidence type="ECO:0000256" key="3">
    <source>
        <dbReference type="ARBA" id="ARBA00022741"/>
    </source>
</evidence>
<dbReference type="PANTHER" id="PTHR42711">
    <property type="entry name" value="ABC TRANSPORTER ATP-BINDING PROTEIN"/>
    <property type="match status" value="1"/>
</dbReference>
<dbReference type="AlphaFoldDB" id="A0A369B832"/>
<dbReference type="SUPFAM" id="SSF52540">
    <property type="entry name" value="P-loop containing nucleoside triphosphate hydrolases"/>
    <property type="match status" value="1"/>
</dbReference>
<reference evidence="6 7" key="1">
    <citation type="submission" date="2018-07" db="EMBL/GenBank/DDBJ databases">
        <title>Genomic Encyclopedia of Type Strains, Phase III (KMG-III): the genomes of soil and plant-associated and newly described type strains.</title>
        <authorList>
            <person name="Whitman W."/>
        </authorList>
    </citation>
    <scope>NUCLEOTIDE SEQUENCE [LARGE SCALE GENOMIC DNA]</scope>
    <source>
        <strain evidence="6 7">CECT 8333</strain>
    </source>
</reference>
<dbReference type="Gene3D" id="3.40.50.300">
    <property type="entry name" value="P-loop containing nucleotide triphosphate hydrolases"/>
    <property type="match status" value="1"/>
</dbReference>
<evidence type="ECO:0000313" key="7">
    <source>
        <dbReference type="Proteomes" id="UP000253090"/>
    </source>
</evidence>
<dbReference type="InterPro" id="IPR003959">
    <property type="entry name" value="ATPase_AAA_core"/>
</dbReference>
<feature type="domain" description="ATPase AAA-type core" evidence="5">
    <location>
        <begin position="3"/>
        <end position="54"/>
    </location>
</feature>
<dbReference type="InterPro" id="IPR050763">
    <property type="entry name" value="ABC_transporter_ATP-binding"/>
</dbReference>
<keyword evidence="3" id="KW-0547">Nucleotide-binding</keyword>
<evidence type="ECO:0000259" key="5">
    <source>
        <dbReference type="Pfam" id="PF13304"/>
    </source>
</evidence>
<keyword evidence="7" id="KW-1185">Reference proteome</keyword>
<sequence>MAIAMAMAHDPQLLFLDEPTAALDPRARREVRELITTLAEGGTSVVFTSHDMEEVHKLATRIIMICGGSIIADGTPESLLAEYQAGDLEDLYIRLSRNKEE</sequence>
<protein>
    <submittedName>
        <fullName evidence="6">Putative AbiEii toxin of type IV toxin-antitoxin system</fullName>
    </submittedName>
</protein>
<evidence type="ECO:0000256" key="4">
    <source>
        <dbReference type="ARBA" id="ARBA00022840"/>
    </source>
</evidence>
<name>A0A369B832_9BACL</name>
<dbReference type="GO" id="GO:0016887">
    <property type="term" value="F:ATP hydrolysis activity"/>
    <property type="evidence" value="ECO:0007669"/>
    <property type="project" value="InterPro"/>
</dbReference>
<evidence type="ECO:0000256" key="2">
    <source>
        <dbReference type="ARBA" id="ARBA00022448"/>
    </source>
</evidence>
<dbReference type="GO" id="GO:0005524">
    <property type="term" value="F:ATP binding"/>
    <property type="evidence" value="ECO:0007669"/>
    <property type="project" value="UniProtKB-KW"/>
</dbReference>
<dbReference type="Proteomes" id="UP000253090">
    <property type="component" value="Unassembled WGS sequence"/>
</dbReference>
<evidence type="ECO:0000313" key="6">
    <source>
        <dbReference type="EMBL" id="RCX16706.1"/>
    </source>
</evidence>
<comment type="similarity">
    <text evidence="1">Belongs to the ABC transporter superfamily.</text>
</comment>
<organism evidence="6 7">
    <name type="scientific">Fontibacillus phaseoli</name>
    <dbReference type="NCBI Taxonomy" id="1416533"/>
    <lineage>
        <taxon>Bacteria</taxon>
        <taxon>Bacillati</taxon>
        <taxon>Bacillota</taxon>
        <taxon>Bacilli</taxon>
        <taxon>Bacillales</taxon>
        <taxon>Paenibacillaceae</taxon>
        <taxon>Fontibacillus</taxon>
    </lineage>
</organism>
<dbReference type="Pfam" id="PF13304">
    <property type="entry name" value="AAA_21"/>
    <property type="match status" value="1"/>
</dbReference>
<evidence type="ECO:0000256" key="1">
    <source>
        <dbReference type="ARBA" id="ARBA00005417"/>
    </source>
</evidence>
<keyword evidence="2" id="KW-0813">Transport</keyword>
<dbReference type="InterPro" id="IPR027417">
    <property type="entry name" value="P-loop_NTPase"/>
</dbReference>
<keyword evidence="4" id="KW-0067">ATP-binding</keyword>